<evidence type="ECO:0000313" key="1">
    <source>
        <dbReference type="EMBL" id="SHI08980.1"/>
    </source>
</evidence>
<gene>
    <name evidence="1" type="ORF">SAMN02745129_4006</name>
</gene>
<dbReference type="AlphaFoldDB" id="A0A1M5YA73"/>
<protein>
    <recommendedName>
        <fullName evidence="3">Transmembrane transcriptional regulator (Anti-sigma factor RsiW)</fullName>
    </recommendedName>
</protein>
<organism evidence="1 2">
    <name type="scientific">Ferrimonas marina</name>
    <dbReference type="NCBI Taxonomy" id="299255"/>
    <lineage>
        <taxon>Bacteria</taxon>
        <taxon>Pseudomonadati</taxon>
        <taxon>Pseudomonadota</taxon>
        <taxon>Gammaproteobacteria</taxon>
        <taxon>Alteromonadales</taxon>
        <taxon>Ferrimonadaceae</taxon>
        <taxon>Ferrimonas</taxon>
    </lineage>
</organism>
<sequence>MDELEFRRRIYAEPNSKDTELKHAAGEAPGRDAFWQELQALDAQIGQAAKIPVPDDLADRLLLQQNLVVHKQQKRRHRWQLAAAASVAFAVGLTFTLNQRTQNDLGTHALAHVAHEEGFVDTIDEGVTLTALNTKLAALGGRMDSMPGQIYYANFCDFDGIRSLHVVMGSEQGRVTLFYIPKEGNQRLPERFANDRYQGLGSDNSNVHMAVIGTEQQQGQLKPLMQQISNHYQSL</sequence>
<evidence type="ECO:0008006" key="3">
    <source>
        <dbReference type="Google" id="ProtNLM"/>
    </source>
</evidence>
<dbReference type="RefSeq" id="WP_067663643.1">
    <property type="nucleotide sequence ID" value="NZ_FQXG01000007.1"/>
</dbReference>
<dbReference type="OrthoDB" id="6195578at2"/>
<reference evidence="1 2" key="1">
    <citation type="submission" date="2016-11" db="EMBL/GenBank/DDBJ databases">
        <authorList>
            <person name="Jaros S."/>
            <person name="Januszkiewicz K."/>
            <person name="Wedrychowicz H."/>
        </authorList>
    </citation>
    <scope>NUCLEOTIDE SEQUENCE [LARGE SCALE GENOMIC DNA]</scope>
    <source>
        <strain evidence="1 2">DSM 16917</strain>
    </source>
</reference>
<dbReference type="Pfam" id="PF11859">
    <property type="entry name" value="DUF3379"/>
    <property type="match status" value="1"/>
</dbReference>
<accession>A0A1M5YA73</accession>
<dbReference type="InterPro" id="IPR021806">
    <property type="entry name" value="DUF3379"/>
</dbReference>
<dbReference type="Proteomes" id="UP000184268">
    <property type="component" value="Unassembled WGS sequence"/>
</dbReference>
<dbReference type="EMBL" id="FQXG01000007">
    <property type="protein sequence ID" value="SHI08980.1"/>
    <property type="molecule type" value="Genomic_DNA"/>
</dbReference>
<keyword evidence="2" id="KW-1185">Reference proteome</keyword>
<proteinExistence type="predicted"/>
<name>A0A1M5YA73_9GAMM</name>
<evidence type="ECO:0000313" key="2">
    <source>
        <dbReference type="Proteomes" id="UP000184268"/>
    </source>
</evidence>
<dbReference type="STRING" id="299255.SAMN02745129_4006"/>